<dbReference type="InterPro" id="IPR012337">
    <property type="entry name" value="RNaseH-like_sf"/>
</dbReference>
<evidence type="ECO:0000259" key="1">
    <source>
        <dbReference type="PROSITE" id="PS50994"/>
    </source>
</evidence>
<dbReference type="AlphaFoldDB" id="A0AAD1WFM2"/>
<dbReference type="PROSITE" id="PS50994">
    <property type="entry name" value="INTEGRASE"/>
    <property type="match status" value="1"/>
</dbReference>
<dbReference type="InterPro" id="IPR001584">
    <property type="entry name" value="Integrase_cat-core"/>
</dbReference>
<proteinExistence type="predicted"/>
<name>A0AAD1WFM2_PELCU</name>
<dbReference type="Gene3D" id="3.30.420.10">
    <property type="entry name" value="Ribonuclease H-like superfamily/Ribonuclease H"/>
    <property type="match status" value="1"/>
</dbReference>
<reference evidence="2" key="1">
    <citation type="submission" date="2022-03" db="EMBL/GenBank/DDBJ databases">
        <authorList>
            <person name="Alioto T."/>
            <person name="Alioto T."/>
            <person name="Gomez Garrido J."/>
        </authorList>
    </citation>
    <scope>NUCLEOTIDE SEQUENCE</scope>
</reference>
<evidence type="ECO:0000313" key="2">
    <source>
        <dbReference type="EMBL" id="CAH2302293.1"/>
    </source>
</evidence>
<feature type="domain" description="Integrase catalytic" evidence="1">
    <location>
        <begin position="1"/>
        <end position="79"/>
    </location>
</feature>
<sequence length="206" mass="23360">MSFANINNIKHKLTPYHLETNGQAERFVQTFKNYFKATVASTSQRSISPQKLDSFLFAYRTTPHATSSATPAELLLGRRSWTTFDMLHPKTVHDHVLHSQEKMVTSKESPTFGVHQEVWTRSYESSNTRWLPATIVETLGRHVDQLRSQCRLLESFTQKLRKSKSSYTEDVWDGVWVDSENSNAPTGVACASGWGVLMPLTLVSQP</sequence>
<dbReference type="SUPFAM" id="SSF53098">
    <property type="entry name" value="Ribonuclease H-like"/>
    <property type="match status" value="1"/>
</dbReference>
<dbReference type="EMBL" id="OW240917">
    <property type="protein sequence ID" value="CAH2302293.1"/>
    <property type="molecule type" value="Genomic_DNA"/>
</dbReference>
<accession>A0AAD1WFM2</accession>
<gene>
    <name evidence="2" type="ORF">PECUL_23A026784</name>
</gene>
<dbReference type="Proteomes" id="UP001295444">
    <property type="component" value="Chromosome 06"/>
</dbReference>
<organism evidence="2 3">
    <name type="scientific">Pelobates cultripes</name>
    <name type="common">Western spadefoot toad</name>
    <dbReference type="NCBI Taxonomy" id="61616"/>
    <lineage>
        <taxon>Eukaryota</taxon>
        <taxon>Metazoa</taxon>
        <taxon>Chordata</taxon>
        <taxon>Craniata</taxon>
        <taxon>Vertebrata</taxon>
        <taxon>Euteleostomi</taxon>
        <taxon>Amphibia</taxon>
        <taxon>Batrachia</taxon>
        <taxon>Anura</taxon>
        <taxon>Pelobatoidea</taxon>
        <taxon>Pelobatidae</taxon>
        <taxon>Pelobates</taxon>
    </lineage>
</organism>
<evidence type="ECO:0000313" key="3">
    <source>
        <dbReference type="Proteomes" id="UP001295444"/>
    </source>
</evidence>
<dbReference type="PANTHER" id="PTHR37984:SF5">
    <property type="entry name" value="PROTEIN NYNRIN-LIKE"/>
    <property type="match status" value="1"/>
</dbReference>
<dbReference type="GO" id="GO:0003676">
    <property type="term" value="F:nucleic acid binding"/>
    <property type="evidence" value="ECO:0007669"/>
    <property type="project" value="InterPro"/>
</dbReference>
<dbReference type="InterPro" id="IPR050951">
    <property type="entry name" value="Retrovirus_Pol_polyprotein"/>
</dbReference>
<protein>
    <submittedName>
        <fullName evidence="2">Uncharacterized protein K02A2.6-like</fullName>
    </submittedName>
</protein>
<dbReference type="InterPro" id="IPR036397">
    <property type="entry name" value="RNaseH_sf"/>
</dbReference>
<dbReference type="GO" id="GO:0015074">
    <property type="term" value="P:DNA integration"/>
    <property type="evidence" value="ECO:0007669"/>
    <property type="project" value="InterPro"/>
</dbReference>
<keyword evidence="3" id="KW-1185">Reference proteome</keyword>
<dbReference type="PANTHER" id="PTHR37984">
    <property type="entry name" value="PROTEIN CBG26694"/>
    <property type="match status" value="1"/>
</dbReference>